<dbReference type="PANTHER" id="PTHR21087:SF16">
    <property type="entry name" value="SHIKIMATE KINASE 1, CHLOROPLASTIC"/>
    <property type="match status" value="1"/>
</dbReference>
<comment type="cofactor">
    <cofactor evidence="11">
        <name>Mg(2+)</name>
        <dbReference type="ChEBI" id="CHEBI:18420"/>
    </cofactor>
    <text evidence="11">Binds 1 Mg(2+) ion per subunit.</text>
</comment>
<dbReference type="GO" id="GO:0005829">
    <property type="term" value="C:cytosol"/>
    <property type="evidence" value="ECO:0007669"/>
    <property type="project" value="TreeGrafter"/>
</dbReference>
<keyword evidence="8 11" id="KW-0067">ATP-binding</keyword>
<comment type="function">
    <text evidence="11">Catalyzes the specific phosphorylation of the 3-hydroxyl group of shikimic acid using ATP as a cosubstrate.</text>
</comment>
<protein>
    <recommendedName>
        <fullName evidence="3 11">Shikimate kinase</fullName>
        <shortName evidence="11">SK</shortName>
        <ecNumber evidence="3 11">2.7.1.71</ecNumber>
    </recommendedName>
</protein>
<dbReference type="PANTHER" id="PTHR21087">
    <property type="entry name" value="SHIKIMATE KINASE"/>
    <property type="match status" value="1"/>
</dbReference>
<dbReference type="Pfam" id="PF01202">
    <property type="entry name" value="SKI"/>
    <property type="match status" value="1"/>
</dbReference>
<dbReference type="UniPathway" id="UPA00053">
    <property type="reaction ID" value="UER00088"/>
</dbReference>
<comment type="catalytic activity">
    <reaction evidence="10 11">
        <text>shikimate + ATP = 3-phosphoshikimate + ADP + H(+)</text>
        <dbReference type="Rhea" id="RHEA:13121"/>
        <dbReference type="ChEBI" id="CHEBI:15378"/>
        <dbReference type="ChEBI" id="CHEBI:30616"/>
        <dbReference type="ChEBI" id="CHEBI:36208"/>
        <dbReference type="ChEBI" id="CHEBI:145989"/>
        <dbReference type="ChEBI" id="CHEBI:456216"/>
        <dbReference type="EC" id="2.7.1.71"/>
    </reaction>
</comment>
<accession>A0A067XRC8</accession>
<dbReference type="GO" id="GO:0009073">
    <property type="term" value="P:aromatic amino acid family biosynthetic process"/>
    <property type="evidence" value="ECO:0007669"/>
    <property type="project" value="UniProtKB-KW"/>
</dbReference>
<proteinExistence type="inferred from homology"/>
<keyword evidence="5 11" id="KW-0808">Transferase</keyword>
<comment type="caution">
    <text evidence="11">Lacks conserved residue(s) required for the propagation of feature annotation.</text>
</comment>
<dbReference type="AlphaFoldDB" id="A0A067XRC8"/>
<keyword evidence="4 11" id="KW-0028">Amino-acid biosynthesis</keyword>
<comment type="similarity">
    <text evidence="2 11">Belongs to the shikimate kinase family.</text>
</comment>
<evidence type="ECO:0000256" key="8">
    <source>
        <dbReference type="ARBA" id="ARBA00022840"/>
    </source>
</evidence>
<keyword evidence="11" id="KW-0479">Metal-binding</keyword>
<dbReference type="EMBL" id="KC770996">
    <property type="protein sequence ID" value="AGT45835.1"/>
    <property type="molecule type" value="Genomic_DNA"/>
</dbReference>
<dbReference type="SUPFAM" id="SSF52540">
    <property type="entry name" value="P-loop containing nucleoside triphosphate hydrolases"/>
    <property type="match status" value="1"/>
</dbReference>
<evidence type="ECO:0000313" key="12">
    <source>
        <dbReference type="EMBL" id="AGT45835.1"/>
    </source>
</evidence>
<dbReference type="PRINTS" id="PR01100">
    <property type="entry name" value="SHIKIMTKNASE"/>
</dbReference>
<evidence type="ECO:0000256" key="11">
    <source>
        <dbReference type="HAMAP-Rule" id="MF_00109"/>
    </source>
</evidence>
<dbReference type="GO" id="GO:0005524">
    <property type="term" value="F:ATP binding"/>
    <property type="evidence" value="ECO:0007669"/>
    <property type="project" value="UniProtKB-UniRule"/>
</dbReference>
<keyword evidence="11" id="KW-0963">Cytoplasm</keyword>
<feature type="binding site" evidence="11">
    <location>
        <position position="119"/>
    </location>
    <ligand>
        <name>ATP</name>
        <dbReference type="ChEBI" id="CHEBI:30616"/>
    </ligand>
</feature>
<evidence type="ECO:0000256" key="7">
    <source>
        <dbReference type="ARBA" id="ARBA00022777"/>
    </source>
</evidence>
<dbReference type="GO" id="GO:0004765">
    <property type="term" value="F:shikimate kinase activity"/>
    <property type="evidence" value="ECO:0007669"/>
    <property type="project" value="UniProtKB-UniRule"/>
</dbReference>
<feature type="binding site" evidence="11">
    <location>
        <position position="81"/>
    </location>
    <ligand>
        <name>substrate</name>
    </ligand>
</feature>
<sequence>MLKDKIFLVGFMGSGKSTVGPLVAAKLGWDFIDLDRQIEREQGKPIREIFEQDGEPAFRKIEARHLRSLKDRAACVVALGGGAFLQEANRPIVAELGVSVFLDCRLEVIRARCPADGNRPLFATPERVKDLYAVRQPFYRMSDFSVDSSDIEPAQVADLILQKVTQKT</sequence>
<feature type="binding site" evidence="11">
    <location>
        <begin position="13"/>
        <end position="18"/>
    </location>
    <ligand>
        <name>ATP</name>
        <dbReference type="ChEBI" id="CHEBI:30616"/>
    </ligand>
</feature>
<evidence type="ECO:0000256" key="6">
    <source>
        <dbReference type="ARBA" id="ARBA00022741"/>
    </source>
</evidence>
<keyword evidence="11" id="KW-0460">Magnesium</keyword>
<comment type="subcellular location">
    <subcellularLocation>
        <location evidence="11">Cytoplasm</location>
    </subcellularLocation>
</comment>
<evidence type="ECO:0000256" key="2">
    <source>
        <dbReference type="ARBA" id="ARBA00006997"/>
    </source>
</evidence>
<name>A0A067XRC8_9BACT</name>
<dbReference type="EC" id="2.7.1.71" evidence="3 11"/>
<evidence type="ECO:0000256" key="1">
    <source>
        <dbReference type="ARBA" id="ARBA00004842"/>
    </source>
</evidence>
<dbReference type="InterPro" id="IPR023000">
    <property type="entry name" value="Shikimate_kinase_CS"/>
</dbReference>
<dbReference type="CDD" id="cd00464">
    <property type="entry name" value="SK"/>
    <property type="match status" value="1"/>
</dbReference>
<comment type="pathway">
    <text evidence="1 11">Metabolic intermediate biosynthesis; chorismate biosynthesis; chorismate from D-erythrose 4-phosphate and phosphoenolpyruvate: step 5/7.</text>
</comment>
<reference evidence="12" key="1">
    <citation type="submission" date="2013-03" db="EMBL/GenBank/DDBJ databases">
        <authorList>
            <person name="Tan H."/>
            <person name="Mooij M.J."/>
            <person name="Barret M."/>
            <person name="O'Gara F."/>
        </authorList>
    </citation>
    <scope>NUCLEOTIDE SEQUENCE</scope>
</reference>
<dbReference type="GO" id="GO:0008652">
    <property type="term" value="P:amino acid biosynthetic process"/>
    <property type="evidence" value="ECO:0007669"/>
    <property type="project" value="UniProtKB-KW"/>
</dbReference>
<dbReference type="InterPro" id="IPR031322">
    <property type="entry name" value="Shikimate/glucono_kinase"/>
</dbReference>
<evidence type="ECO:0000256" key="9">
    <source>
        <dbReference type="ARBA" id="ARBA00023141"/>
    </source>
</evidence>
<evidence type="ECO:0000256" key="10">
    <source>
        <dbReference type="ARBA" id="ARBA00048567"/>
    </source>
</evidence>
<keyword evidence="6 11" id="KW-0547">Nucleotide-binding</keyword>
<dbReference type="HAMAP" id="MF_00109">
    <property type="entry name" value="Shikimate_kinase"/>
    <property type="match status" value="1"/>
</dbReference>
<dbReference type="GO" id="GO:0009423">
    <property type="term" value="P:chorismate biosynthetic process"/>
    <property type="evidence" value="ECO:0007669"/>
    <property type="project" value="UniProtKB-UniRule"/>
</dbReference>
<dbReference type="Gene3D" id="3.40.50.300">
    <property type="entry name" value="P-loop containing nucleotide triphosphate hydrolases"/>
    <property type="match status" value="1"/>
</dbReference>
<feature type="binding site" evidence="11">
    <location>
        <position position="59"/>
    </location>
    <ligand>
        <name>substrate</name>
    </ligand>
</feature>
<gene>
    <name evidence="11" type="primary">aroK</name>
    <name evidence="12" type="ORF">PPT_M2_27</name>
</gene>
<feature type="binding site" evidence="11">
    <location>
        <position position="35"/>
    </location>
    <ligand>
        <name>substrate</name>
    </ligand>
</feature>
<dbReference type="InterPro" id="IPR000623">
    <property type="entry name" value="Shikimate_kinase/TSH1"/>
</dbReference>
<evidence type="ECO:0000256" key="5">
    <source>
        <dbReference type="ARBA" id="ARBA00022679"/>
    </source>
</evidence>
<organism evidence="12">
    <name type="scientific">uncultured marine bacterium PPT_M2</name>
    <dbReference type="NCBI Taxonomy" id="1381397"/>
    <lineage>
        <taxon>Bacteria</taxon>
        <taxon>environmental samples</taxon>
    </lineage>
</organism>
<dbReference type="GO" id="GO:0000287">
    <property type="term" value="F:magnesium ion binding"/>
    <property type="evidence" value="ECO:0007669"/>
    <property type="project" value="UniProtKB-UniRule"/>
</dbReference>
<evidence type="ECO:0000256" key="4">
    <source>
        <dbReference type="ARBA" id="ARBA00022605"/>
    </source>
</evidence>
<dbReference type="PROSITE" id="PS01128">
    <property type="entry name" value="SHIKIMATE_KINASE"/>
    <property type="match status" value="1"/>
</dbReference>
<evidence type="ECO:0000256" key="3">
    <source>
        <dbReference type="ARBA" id="ARBA00012154"/>
    </source>
</evidence>
<dbReference type="InterPro" id="IPR027417">
    <property type="entry name" value="P-loop_NTPase"/>
</dbReference>
<keyword evidence="9 11" id="KW-0057">Aromatic amino acid biosynthesis</keyword>
<keyword evidence="7 11" id="KW-0418">Kinase</keyword>
<feature type="binding site" evidence="11">
    <location>
        <position position="135"/>
    </location>
    <ligand>
        <name>substrate</name>
    </ligand>
</feature>
<feature type="binding site" evidence="11">
    <location>
        <position position="17"/>
    </location>
    <ligand>
        <name>Mg(2+)</name>
        <dbReference type="ChEBI" id="CHEBI:18420"/>
    </ligand>
</feature>
<comment type="subunit">
    <text evidence="11">Monomer.</text>
</comment>